<dbReference type="Pfam" id="PF13347">
    <property type="entry name" value="MFS_2"/>
    <property type="match status" value="1"/>
</dbReference>
<evidence type="ECO:0000256" key="2">
    <source>
        <dbReference type="SAM" id="Phobius"/>
    </source>
</evidence>
<dbReference type="AlphaFoldDB" id="I4B761"/>
<evidence type="ECO:0000313" key="4">
    <source>
        <dbReference type="Proteomes" id="UP000006048"/>
    </source>
</evidence>
<feature type="transmembrane region" description="Helical" evidence="2">
    <location>
        <begin position="77"/>
        <end position="96"/>
    </location>
</feature>
<keyword evidence="2" id="KW-1133">Transmembrane helix</keyword>
<dbReference type="InterPro" id="IPR039672">
    <property type="entry name" value="MFS_2"/>
</dbReference>
<dbReference type="GO" id="GO:0015293">
    <property type="term" value="F:symporter activity"/>
    <property type="evidence" value="ECO:0007669"/>
    <property type="project" value="InterPro"/>
</dbReference>
<protein>
    <submittedName>
        <fullName evidence="3">Major facilitator superfamily MFS_1</fullName>
    </submittedName>
</protein>
<dbReference type="OrthoDB" id="9764596at2"/>
<dbReference type="SUPFAM" id="SSF103473">
    <property type="entry name" value="MFS general substrate transporter"/>
    <property type="match status" value="1"/>
</dbReference>
<feature type="transmembrane region" description="Helical" evidence="2">
    <location>
        <begin position="295"/>
        <end position="314"/>
    </location>
</feature>
<dbReference type="HOGENOM" id="CLU_027408_6_0_12"/>
<feature type="transmembrane region" description="Helical" evidence="2">
    <location>
        <begin position="376"/>
        <end position="393"/>
    </location>
</feature>
<feature type="transmembrane region" description="Helical" evidence="2">
    <location>
        <begin position="229"/>
        <end position="254"/>
    </location>
</feature>
<proteinExistence type="inferred from homology"/>
<dbReference type="GO" id="GO:0008643">
    <property type="term" value="P:carbohydrate transport"/>
    <property type="evidence" value="ECO:0007669"/>
    <property type="project" value="InterPro"/>
</dbReference>
<dbReference type="InterPro" id="IPR036259">
    <property type="entry name" value="MFS_trans_sf"/>
</dbReference>
<dbReference type="GO" id="GO:0005886">
    <property type="term" value="C:plasma membrane"/>
    <property type="evidence" value="ECO:0007669"/>
    <property type="project" value="TreeGrafter"/>
</dbReference>
<dbReference type="Gene3D" id="1.20.1250.20">
    <property type="entry name" value="MFS general substrate transporter like domains"/>
    <property type="match status" value="2"/>
</dbReference>
<dbReference type="KEGG" id="tpx:Turpa_2476"/>
<keyword evidence="4" id="KW-1185">Reference proteome</keyword>
<evidence type="ECO:0000313" key="3">
    <source>
        <dbReference type="EMBL" id="AFM13118.1"/>
    </source>
</evidence>
<dbReference type="PANTHER" id="PTHR11328">
    <property type="entry name" value="MAJOR FACILITATOR SUPERFAMILY DOMAIN-CONTAINING PROTEIN"/>
    <property type="match status" value="1"/>
</dbReference>
<feature type="transmembrane region" description="Helical" evidence="2">
    <location>
        <begin position="179"/>
        <end position="202"/>
    </location>
</feature>
<keyword evidence="2" id="KW-0812">Transmembrane</keyword>
<feature type="transmembrane region" description="Helical" evidence="2">
    <location>
        <begin position="144"/>
        <end position="167"/>
    </location>
</feature>
<reference evidence="3 4" key="1">
    <citation type="submission" date="2012-06" db="EMBL/GenBank/DDBJ databases">
        <title>The complete chromosome of genome of Turneriella parva DSM 21527.</title>
        <authorList>
            <consortium name="US DOE Joint Genome Institute (JGI-PGF)"/>
            <person name="Lucas S."/>
            <person name="Han J."/>
            <person name="Lapidus A."/>
            <person name="Bruce D."/>
            <person name="Goodwin L."/>
            <person name="Pitluck S."/>
            <person name="Peters L."/>
            <person name="Kyrpides N."/>
            <person name="Mavromatis K."/>
            <person name="Ivanova N."/>
            <person name="Mikhailova N."/>
            <person name="Chertkov O."/>
            <person name="Detter J.C."/>
            <person name="Tapia R."/>
            <person name="Han C."/>
            <person name="Land M."/>
            <person name="Hauser L."/>
            <person name="Markowitz V."/>
            <person name="Cheng J.-F."/>
            <person name="Hugenholtz P."/>
            <person name="Woyke T."/>
            <person name="Wu D."/>
            <person name="Gronow S."/>
            <person name="Wellnitz S."/>
            <person name="Brambilla E."/>
            <person name="Klenk H.-P."/>
            <person name="Eisen J.A."/>
        </authorList>
    </citation>
    <scope>NUCLEOTIDE SEQUENCE [LARGE SCALE GENOMIC DNA]</scope>
    <source>
        <strain evidence="4">ATCC BAA-1111 / DSM 21527 / NCTC 11395 / H</strain>
    </source>
</reference>
<name>I4B761_TURPD</name>
<sequence length="438" mass="47248">MRILPLSLYALAESGIFAVEFFVRLQLLIYYTDVLKIESYLASIAAGAALVWDAFVDPYVGTLSDTFKSRWGNRKPFLVAGAVLIIPSLFWIFAPYTAAGTVAIFVQLLLSNLLLNTGITLVTVPHAAISAELSKDAAVRVRIFAARLLFANFGLILGLVIPAAFMGSGRSTGTAPYEVFSQIALVMGVICFAAVIVCVLSLKTTHSEQQKSAERSFLNDLKLAARNRFFVALFIAGFLAYIAVAINSTLARFYYDHFLKLNEDELALVLIVFILVWSFSVVLWVTLADKFGKDLPATVGIVGLGFMTIFSYPFFPEGKLAGPIAAAVLGGIFTGCILLFDSYVADAADIDSAKSGQNRDGLYFGLWKFGIKASRGVAVALSGMLLWAIGYQAGVTPDETVKFRIALLFGPAVGSIFVLSGLVFYFSAAKARRAATAT</sequence>
<comment type="similarity">
    <text evidence="1">Belongs to the sodium:galactoside symporter (TC 2.A.2) family.</text>
</comment>
<feature type="transmembrane region" description="Helical" evidence="2">
    <location>
        <begin position="37"/>
        <end position="56"/>
    </location>
</feature>
<gene>
    <name evidence="3" type="ordered locus">Turpa_2476</name>
</gene>
<dbReference type="PANTHER" id="PTHR11328:SF24">
    <property type="entry name" value="MAJOR FACILITATOR SUPERFAMILY (MFS) PROFILE DOMAIN-CONTAINING PROTEIN"/>
    <property type="match status" value="1"/>
</dbReference>
<feature type="transmembrane region" description="Helical" evidence="2">
    <location>
        <begin position="102"/>
        <end position="124"/>
    </location>
</feature>
<keyword evidence="2" id="KW-0472">Membrane</keyword>
<feature type="transmembrane region" description="Helical" evidence="2">
    <location>
        <begin position="405"/>
        <end position="426"/>
    </location>
</feature>
<dbReference type="Proteomes" id="UP000006048">
    <property type="component" value="Chromosome"/>
</dbReference>
<accession>I4B761</accession>
<dbReference type="STRING" id="869212.Turpa_2476"/>
<feature type="transmembrane region" description="Helical" evidence="2">
    <location>
        <begin position="320"/>
        <end position="340"/>
    </location>
</feature>
<organism evidence="3 4">
    <name type="scientific">Turneriella parva (strain ATCC BAA-1111 / DSM 21527 / NCTC 11395 / H)</name>
    <name type="common">Leptospira parva</name>
    <dbReference type="NCBI Taxonomy" id="869212"/>
    <lineage>
        <taxon>Bacteria</taxon>
        <taxon>Pseudomonadati</taxon>
        <taxon>Spirochaetota</taxon>
        <taxon>Spirochaetia</taxon>
        <taxon>Leptospirales</taxon>
        <taxon>Leptospiraceae</taxon>
        <taxon>Turneriella</taxon>
    </lineage>
</organism>
<feature type="transmembrane region" description="Helical" evidence="2">
    <location>
        <begin position="266"/>
        <end position="288"/>
    </location>
</feature>
<dbReference type="EMBL" id="CP002959">
    <property type="protein sequence ID" value="AFM13118.1"/>
    <property type="molecule type" value="Genomic_DNA"/>
</dbReference>
<dbReference type="RefSeq" id="WP_014803624.1">
    <property type="nucleotide sequence ID" value="NC_018020.1"/>
</dbReference>
<evidence type="ECO:0000256" key="1">
    <source>
        <dbReference type="ARBA" id="ARBA00009617"/>
    </source>
</evidence>